<feature type="signal peptide" evidence="6">
    <location>
        <begin position="1"/>
        <end position="19"/>
    </location>
</feature>
<dbReference type="Gene3D" id="1.10.3780.10">
    <property type="entry name" value="SusD-like"/>
    <property type="match status" value="1"/>
</dbReference>
<evidence type="ECO:0000256" key="1">
    <source>
        <dbReference type="ARBA" id="ARBA00004442"/>
    </source>
</evidence>
<evidence type="ECO:0000256" key="3">
    <source>
        <dbReference type="ARBA" id="ARBA00022729"/>
    </source>
</evidence>
<keyword evidence="9" id="KW-1185">Reference proteome</keyword>
<comment type="similarity">
    <text evidence="2">Belongs to the SusD family.</text>
</comment>
<gene>
    <name evidence="8" type="ORF">JKP34_09965</name>
</gene>
<dbReference type="GO" id="GO:0009279">
    <property type="term" value="C:cell outer membrane"/>
    <property type="evidence" value="ECO:0007669"/>
    <property type="project" value="UniProtKB-SubCell"/>
</dbReference>
<evidence type="ECO:0000256" key="5">
    <source>
        <dbReference type="ARBA" id="ARBA00023237"/>
    </source>
</evidence>
<evidence type="ECO:0000259" key="7">
    <source>
        <dbReference type="Pfam" id="PF07980"/>
    </source>
</evidence>
<reference evidence="8" key="1">
    <citation type="submission" date="2021-01" db="EMBL/GenBank/DDBJ databases">
        <title>Marivirga sp. nov., isolated from intertidal surface sediments.</title>
        <authorList>
            <person name="Zhang M."/>
        </authorList>
    </citation>
    <scope>NUCLEOTIDE SEQUENCE</scope>
    <source>
        <strain evidence="8">SM1354</strain>
    </source>
</reference>
<dbReference type="CDD" id="cd08977">
    <property type="entry name" value="SusD"/>
    <property type="match status" value="1"/>
</dbReference>
<evidence type="ECO:0000256" key="4">
    <source>
        <dbReference type="ARBA" id="ARBA00023136"/>
    </source>
</evidence>
<dbReference type="InterPro" id="IPR011990">
    <property type="entry name" value="TPR-like_helical_dom_sf"/>
</dbReference>
<dbReference type="Proteomes" id="UP000642920">
    <property type="component" value="Unassembled WGS sequence"/>
</dbReference>
<dbReference type="Gene3D" id="1.25.40.10">
    <property type="entry name" value="Tetratricopeptide repeat domain"/>
    <property type="match status" value="1"/>
</dbReference>
<evidence type="ECO:0000313" key="8">
    <source>
        <dbReference type="EMBL" id="MBL0765578.1"/>
    </source>
</evidence>
<dbReference type="Pfam" id="PF07980">
    <property type="entry name" value="SusD_RagB"/>
    <property type="match status" value="1"/>
</dbReference>
<keyword evidence="4" id="KW-0472">Membrane</keyword>
<protein>
    <submittedName>
        <fullName evidence="8">RagB/SusD family nutrient uptake outer membrane protein</fullName>
    </submittedName>
</protein>
<keyword evidence="3 6" id="KW-0732">Signal</keyword>
<evidence type="ECO:0000256" key="6">
    <source>
        <dbReference type="SAM" id="SignalP"/>
    </source>
</evidence>
<keyword evidence="5" id="KW-0998">Cell outer membrane</keyword>
<dbReference type="EMBL" id="JAERQG010000002">
    <property type="protein sequence ID" value="MBL0765578.1"/>
    <property type="molecule type" value="Genomic_DNA"/>
</dbReference>
<evidence type="ECO:0000313" key="9">
    <source>
        <dbReference type="Proteomes" id="UP000642920"/>
    </source>
</evidence>
<dbReference type="SUPFAM" id="SSF48452">
    <property type="entry name" value="TPR-like"/>
    <property type="match status" value="1"/>
</dbReference>
<feature type="chain" id="PRO_5037185550" evidence="6">
    <location>
        <begin position="20"/>
        <end position="523"/>
    </location>
</feature>
<evidence type="ECO:0000256" key="2">
    <source>
        <dbReference type="ARBA" id="ARBA00006275"/>
    </source>
</evidence>
<name>A0A937AG23_9BACT</name>
<dbReference type="InterPro" id="IPR012944">
    <property type="entry name" value="SusD_RagB_dom"/>
</dbReference>
<dbReference type="AlphaFoldDB" id="A0A937AG23"/>
<sequence length="523" mass="57990">MKRLLILTLAISFLFGSCADLELKPQDGATANNTFGQFTNVRSYLAKIYGAYSLTGNQGPAGQADLQLVNDEGFTSYIRAYWKAQELTTDEAVIAWTDAGIQDLNTHTWSSDNQFVKVLYYRLFLIISYSNDFLEQTSASNVENFSYSDSEKETLEDYRAEVRFLRALAYWHALDLFRNIPLVTEITANPPAQSTPEAVFSFIETELNDIESLMLPPQQNEYGRADQAALWMLQAKLYLNAPVYIGEDRNTEALASLNKVLNGPYTLEPEYNNLFNADNHNSNELIFTLPSDGMRTQSYGSTTFLTHASIGGTMTATDFGVGDGWAGLRTTASLVSKFPDADGSSDGRAMFYTDGQTLEINDLLEFTNGYAVTKYSNVTSTGEDGSDVTFVDTDYPLFRLGDAYLMYAEAVLRGGSGGDAATALSFINALRERAYGDTSGNINTADLTLDFILDERARELYYEGSRRVDLIRFNKYTGNEYVWPWKGGNIDGASIDAFREIFPIPANDLVANPNLDQNDGYGG</sequence>
<dbReference type="RefSeq" id="WP_201920485.1">
    <property type="nucleotide sequence ID" value="NZ_JAERQG010000002.1"/>
</dbReference>
<proteinExistence type="inferred from homology"/>
<dbReference type="PROSITE" id="PS51257">
    <property type="entry name" value="PROKAR_LIPOPROTEIN"/>
    <property type="match status" value="1"/>
</dbReference>
<comment type="caution">
    <text evidence="8">The sequence shown here is derived from an EMBL/GenBank/DDBJ whole genome shotgun (WGS) entry which is preliminary data.</text>
</comment>
<dbReference type="Gene3D" id="1.25.40.390">
    <property type="match status" value="1"/>
</dbReference>
<organism evidence="8 9">
    <name type="scientific">Marivirga atlantica</name>
    <dbReference type="NCBI Taxonomy" id="1548457"/>
    <lineage>
        <taxon>Bacteria</taxon>
        <taxon>Pseudomonadati</taxon>
        <taxon>Bacteroidota</taxon>
        <taxon>Cytophagia</taxon>
        <taxon>Cytophagales</taxon>
        <taxon>Marivirgaceae</taxon>
        <taxon>Marivirga</taxon>
    </lineage>
</organism>
<feature type="domain" description="RagB/SusD" evidence="7">
    <location>
        <begin position="365"/>
        <end position="521"/>
    </location>
</feature>
<accession>A0A937AG23</accession>
<comment type="subcellular location">
    <subcellularLocation>
        <location evidence="1">Cell outer membrane</location>
    </subcellularLocation>
</comment>